<dbReference type="PROSITE" id="PS00233">
    <property type="entry name" value="CHIT_BIND_RR_1"/>
    <property type="match status" value="2"/>
</dbReference>
<dbReference type="InterPro" id="IPR051217">
    <property type="entry name" value="Insect_Cuticle_Struc_Prot"/>
</dbReference>
<gene>
    <name evidence="4" type="ORF">BINO364_LOCUS16665</name>
</gene>
<accession>A0A8J9V476</accession>
<dbReference type="InterPro" id="IPR000618">
    <property type="entry name" value="Insect_cuticle"/>
</dbReference>
<dbReference type="AlphaFoldDB" id="A0A8J9V476"/>
<dbReference type="OrthoDB" id="10071059at2759"/>
<keyword evidence="2" id="KW-0732">Signal</keyword>
<dbReference type="GO" id="GO:0031012">
    <property type="term" value="C:extracellular matrix"/>
    <property type="evidence" value="ECO:0007669"/>
    <property type="project" value="TreeGrafter"/>
</dbReference>
<dbReference type="InterPro" id="IPR031311">
    <property type="entry name" value="CHIT_BIND_RR_consensus"/>
</dbReference>
<keyword evidence="5" id="KW-1185">Reference proteome</keyword>
<dbReference type="PANTHER" id="PTHR12236:SF95">
    <property type="entry name" value="CUTICULAR PROTEIN 76BD, ISOFORM C-RELATED"/>
    <property type="match status" value="1"/>
</dbReference>
<keyword evidence="1 3" id="KW-0193">Cuticle</keyword>
<feature type="non-terminal residue" evidence="4">
    <location>
        <position position="314"/>
    </location>
</feature>
<proteinExistence type="predicted"/>
<evidence type="ECO:0000256" key="3">
    <source>
        <dbReference type="PROSITE-ProRule" id="PRU00497"/>
    </source>
</evidence>
<evidence type="ECO:0000313" key="5">
    <source>
        <dbReference type="Proteomes" id="UP000838878"/>
    </source>
</evidence>
<sequence>MQVIFKPDIDHKLVILVCVVAAAQAGVIAPVTYTAHPAPLAYATAPVVHAAPAASYIQSYPVAYAAPIAKVAAVAPVTKVAVEEYDPHPQYSFAYDVQDSLTGDSKSQQESRDGDVVHGSYSVVDPDGIKRTVEYTADPHNGFNAVVHKEPIAVKAVAPVAKIAAAPVVHHVHAPIVHAAPFVVFACLVAAASAGLVPAAHVTYGAPVYHAAPVAYEEYDAHSKYSFAYDVQDSVSGDSKSQHESRDGDLVQGSYSVVEPDGTKRIVDYSADPHNGFNAVVRKEALGVKVAAPVAYASPVVHAPLAYSAPIYHH</sequence>
<dbReference type="PRINTS" id="PR00947">
    <property type="entry name" value="CUTICLE"/>
</dbReference>
<dbReference type="GO" id="GO:0005615">
    <property type="term" value="C:extracellular space"/>
    <property type="evidence" value="ECO:0007669"/>
    <property type="project" value="TreeGrafter"/>
</dbReference>
<dbReference type="EMBL" id="OV170229">
    <property type="protein sequence ID" value="CAH0731901.1"/>
    <property type="molecule type" value="Genomic_DNA"/>
</dbReference>
<organism evidence="4 5">
    <name type="scientific">Brenthis ino</name>
    <name type="common">lesser marbled fritillary</name>
    <dbReference type="NCBI Taxonomy" id="405034"/>
    <lineage>
        <taxon>Eukaryota</taxon>
        <taxon>Metazoa</taxon>
        <taxon>Ecdysozoa</taxon>
        <taxon>Arthropoda</taxon>
        <taxon>Hexapoda</taxon>
        <taxon>Insecta</taxon>
        <taxon>Pterygota</taxon>
        <taxon>Neoptera</taxon>
        <taxon>Endopterygota</taxon>
        <taxon>Lepidoptera</taxon>
        <taxon>Glossata</taxon>
        <taxon>Ditrysia</taxon>
        <taxon>Papilionoidea</taxon>
        <taxon>Nymphalidae</taxon>
        <taxon>Heliconiinae</taxon>
        <taxon>Argynnini</taxon>
        <taxon>Brenthis</taxon>
    </lineage>
</organism>
<evidence type="ECO:0000256" key="1">
    <source>
        <dbReference type="ARBA" id="ARBA00022460"/>
    </source>
</evidence>
<evidence type="ECO:0000313" key="4">
    <source>
        <dbReference type="EMBL" id="CAH0731901.1"/>
    </source>
</evidence>
<dbReference type="PROSITE" id="PS51155">
    <property type="entry name" value="CHIT_BIND_RR_2"/>
    <property type="match status" value="2"/>
</dbReference>
<name>A0A8J9V476_9NEOP</name>
<dbReference type="Proteomes" id="UP000838878">
    <property type="component" value="Chromosome 9"/>
</dbReference>
<dbReference type="Pfam" id="PF00379">
    <property type="entry name" value="Chitin_bind_4"/>
    <property type="match status" value="2"/>
</dbReference>
<reference evidence="4" key="1">
    <citation type="submission" date="2021-12" db="EMBL/GenBank/DDBJ databases">
        <authorList>
            <person name="Martin H S."/>
        </authorList>
    </citation>
    <scope>NUCLEOTIDE SEQUENCE</scope>
</reference>
<dbReference type="PANTHER" id="PTHR12236">
    <property type="entry name" value="STRUCTURAL CONTITUENT OF CUTICLE"/>
    <property type="match status" value="1"/>
</dbReference>
<dbReference type="GO" id="GO:0042302">
    <property type="term" value="F:structural constituent of cuticle"/>
    <property type="evidence" value="ECO:0007669"/>
    <property type="project" value="UniProtKB-UniRule"/>
</dbReference>
<protein>
    <recommendedName>
        <fullName evidence="6">Cuticle protein</fullName>
    </recommendedName>
</protein>
<evidence type="ECO:0008006" key="6">
    <source>
        <dbReference type="Google" id="ProtNLM"/>
    </source>
</evidence>
<evidence type="ECO:0000256" key="2">
    <source>
        <dbReference type="ARBA" id="ARBA00022729"/>
    </source>
</evidence>